<dbReference type="EMBL" id="BGZK01002752">
    <property type="protein sequence ID" value="GBP96207.1"/>
    <property type="molecule type" value="Genomic_DNA"/>
</dbReference>
<accession>A0A4C2ABF2</accession>
<evidence type="ECO:0000313" key="1">
    <source>
        <dbReference type="EMBL" id="GBP96207.1"/>
    </source>
</evidence>
<dbReference type="AlphaFoldDB" id="A0A4C2ABF2"/>
<keyword evidence="2" id="KW-1185">Reference proteome</keyword>
<dbReference type="Proteomes" id="UP000299102">
    <property type="component" value="Unassembled WGS sequence"/>
</dbReference>
<proteinExistence type="predicted"/>
<gene>
    <name evidence="1" type="ORF">EVAR_59982_1</name>
</gene>
<sequence length="134" mass="14881">MRKLNAPGGQFRLSPHIGQNTESSAWRAPSIKIVVVSVLHVECLRACGACRVTPGQAPETTNDDVKCTRTWDHLCKFAGFHALTGCDFNPAFLKEEDVSNNITDDDEDGDDSVGQYHDWLNDEIQIIVMMICDD</sequence>
<evidence type="ECO:0000313" key="2">
    <source>
        <dbReference type="Proteomes" id="UP000299102"/>
    </source>
</evidence>
<name>A0A4C2ABF2_EUMVA</name>
<organism evidence="1 2">
    <name type="scientific">Eumeta variegata</name>
    <name type="common">Bagworm moth</name>
    <name type="synonym">Eumeta japonica</name>
    <dbReference type="NCBI Taxonomy" id="151549"/>
    <lineage>
        <taxon>Eukaryota</taxon>
        <taxon>Metazoa</taxon>
        <taxon>Ecdysozoa</taxon>
        <taxon>Arthropoda</taxon>
        <taxon>Hexapoda</taxon>
        <taxon>Insecta</taxon>
        <taxon>Pterygota</taxon>
        <taxon>Neoptera</taxon>
        <taxon>Endopterygota</taxon>
        <taxon>Lepidoptera</taxon>
        <taxon>Glossata</taxon>
        <taxon>Ditrysia</taxon>
        <taxon>Tineoidea</taxon>
        <taxon>Psychidae</taxon>
        <taxon>Oiketicinae</taxon>
        <taxon>Eumeta</taxon>
    </lineage>
</organism>
<reference evidence="1 2" key="1">
    <citation type="journal article" date="2019" name="Commun. Biol.">
        <title>The bagworm genome reveals a unique fibroin gene that provides high tensile strength.</title>
        <authorList>
            <person name="Kono N."/>
            <person name="Nakamura H."/>
            <person name="Ohtoshi R."/>
            <person name="Tomita M."/>
            <person name="Numata K."/>
            <person name="Arakawa K."/>
        </authorList>
    </citation>
    <scope>NUCLEOTIDE SEQUENCE [LARGE SCALE GENOMIC DNA]</scope>
</reference>
<comment type="caution">
    <text evidence="1">The sequence shown here is derived from an EMBL/GenBank/DDBJ whole genome shotgun (WGS) entry which is preliminary data.</text>
</comment>
<protein>
    <submittedName>
        <fullName evidence="1">Uncharacterized protein</fullName>
    </submittedName>
</protein>